<sequence>MSLDDLTCTCALSPRCAHVGAVCLTAPNSPAEADRGEHADAASAPQIMQVGAPAPTTKRVDTELVGRVLDELTMVLRHGMTDLPLHHVMALAASLQQVRAARLHRLDRALTGVVTAATELREGRPVNRSSVTRSVAESLLTCHLLLRGAPDAVGTGRRIYGDLGSAMMLPIGAEPVLTDSGFAGASVQLHGPEGIYTLGRTPPGGRPDVPRIWHGPAGIGDIRSSLSELARRRILVSAGTVSEDGRLGSGREVRAALGGKVDLDTVRTAVPERVLTGHVVSASRKVLTLDSGSAAFSRAARACGVDGVVNRLREDTITEVSLVVNAGEIVAVWFTDGVVYPGLDRVRGEETVDDGPDSDDAPVAPLAEKVVPTPAGRLFEWLELLVFGGARSLDTASRIRDAAWCERNGAPLAGELLRNLTVDVHRVLPLWVYRSRNAVELSSR</sequence>
<evidence type="ECO:0000313" key="2">
    <source>
        <dbReference type="Proteomes" id="UP000824190"/>
    </source>
</evidence>
<reference evidence="1" key="1">
    <citation type="journal article" date="2021" name="PeerJ">
        <title>Extensive microbial diversity within the chicken gut microbiome revealed by metagenomics and culture.</title>
        <authorList>
            <person name="Gilroy R."/>
            <person name="Ravi A."/>
            <person name="Getino M."/>
            <person name="Pursley I."/>
            <person name="Horton D.L."/>
            <person name="Alikhan N.F."/>
            <person name="Baker D."/>
            <person name="Gharbi K."/>
            <person name="Hall N."/>
            <person name="Watson M."/>
            <person name="Adriaenssens E.M."/>
            <person name="Foster-Nyarko E."/>
            <person name="Jarju S."/>
            <person name="Secka A."/>
            <person name="Antonio M."/>
            <person name="Oren A."/>
            <person name="Chaudhuri R.R."/>
            <person name="La Ragione R."/>
            <person name="Hildebrand F."/>
            <person name="Pallen M.J."/>
        </authorList>
    </citation>
    <scope>NUCLEOTIDE SEQUENCE</scope>
    <source>
        <strain evidence="1">CHK32-1732</strain>
    </source>
</reference>
<evidence type="ECO:0008006" key="3">
    <source>
        <dbReference type="Google" id="ProtNLM"/>
    </source>
</evidence>
<organism evidence="1 2">
    <name type="scientific">Candidatus Corynebacterium avicola</name>
    <dbReference type="NCBI Taxonomy" id="2838527"/>
    <lineage>
        <taxon>Bacteria</taxon>
        <taxon>Bacillati</taxon>
        <taxon>Actinomycetota</taxon>
        <taxon>Actinomycetes</taxon>
        <taxon>Mycobacteriales</taxon>
        <taxon>Corynebacteriaceae</taxon>
        <taxon>Corynebacterium</taxon>
    </lineage>
</organism>
<proteinExistence type="predicted"/>
<name>A0A9D1RS21_9CORY</name>
<gene>
    <name evidence="1" type="ORF">H9870_12760</name>
</gene>
<comment type="caution">
    <text evidence="1">The sequence shown here is derived from an EMBL/GenBank/DDBJ whole genome shotgun (WGS) entry which is preliminary data.</text>
</comment>
<accession>A0A9D1RS21</accession>
<dbReference type="Proteomes" id="UP000824190">
    <property type="component" value="Unassembled WGS sequence"/>
</dbReference>
<protein>
    <recommendedName>
        <fullName evidence="3">SWIM-type domain-containing protein</fullName>
    </recommendedName>
</protein>
<dbReference type="AlphaFoldDB" id="A0A9D1RS21"/>
<dbReference type="EMBL" id="DXGC01000107">
    <property type="protein sequence ID" value="HIW92515.1"/>
    <property type="molecule type" value="Genomic_DNA"/>
</dbReference>
<evidence type="ECO:0000313" key="1">
    <source>
        <dbReference type="EMBL" id="HIW92515.1"/>
    </source>
</evidence>
<reference evidence="1" key="2">
    <citation type="submission" date="2021-04" db="EMBL/GenBank/DDBJ databases">
        <authorList>
            <person name="Gilroy R."/>
        </authorList>
    </citation>
    <scope>NUCLEOTIDE SEQUENCE</scope>
    <source>
        <strain evidence="1">CHK32-1732</strain>
    </source>
</reference>